<proteinExistence type="predicted"/>
<comment type="caution">
    <text evidence="1">The sequence shown here is derived from an EMBL/GenBank/DDBJ whole genome shotgun (WGS) entry which is preliminary data.</text>
</comment>
<organism evidence="1 2">
    <name type="scientific">Brassica rapa subsp. trilocularis</name>
    <dbReference type="NCBI Taxonomy" id="1813537"/>
    <lineage>
        <taxon>Eukaryota</taxon>
        <taxon>Viridiplantae</taxon>
        <taxon>Streptophyta</taxon>
        <taxon>Embryophyta</taxon>
        <taxon>Tracheophyta</taxon>
        <taxon>Spermatophyta</taxon>
        <taxon>Magnoliopsida</taxon>
        <taxon>eudicotyledons</taxon>
        <taxon>Gunneridae</taxon>
        <taxon>Pentapetalae</taxon>
        <taxon>rosids</taxon>
        <taxon>malvids</taxon>
        <taxon>Brassicales</taxon>
        <taxon>Brassicaceae</taxon>
        <taxon>Brassiceae</taxon>
        <taxon>Brassica</taxon>
    </lineage>
</organism>
<evidence type="ECO:0000313" key="1">
    <source>
        <dbReference type="EMBL" id="KAG5400601.1"/>
    </source>
</evidence>
<gene>
    <name evidence="1" type="primary">A04p008450.1_BraROA</name>
    <name evidence="1" type="ORF">IGI04_015208</name>
</gene>
<dbReference type="EMBL" id="JADBGQ010000004">
    <property type="protein sequence ID" value="KAG5400601.1"/>
    <property type="molecule type" value="Genomic_DNA"/>
</dbReference>
<name>A0ABQ7MRX2_BRACM</name>
<dbReference type="Proteomes" id="UP000823674">
    <property type="component" value="Chromosome A04"/>
</dbReference>
<protein>
    <submittedName>
        <fullName evidence="1">Uncharacterized protein</fullName>
    </submittedName>
</protein>
<sequence length="67" mass="7717">MMYFSPKELIKDKDTADKATIVGTVDWFHNYLDKHHEPTTMLVISGDVDMIYTIRAVIALLVLKCFL</sequence>
<evidence type="ECO:0000313" key="2">
    <source>
        <dbReference type="Proteomes" id="UP000823674"/>
    </source>
</evidence>
<keyword evidence="2" id="KW-1185">Reference proteome</keyword>
<reference evidence="1 2" key="1">
    <citation type="submission" date="2021-03" db="EMBL/GenBank/DDBJ databases">
        <authorList>
            <person name="King G.J."/>
            <person name="Bancroft I."/>
            <person name="Baten A."/>
            <person name="Bloomfield J."/>
            <person name="Borpatragohain P."/>
            <person name="He Z."/>
            <person name="Irish N."/>
            <person name="Irwin J."/>
            <person name="Liu K."/>
            <person name="Mauleon R.P."/>
            <person name="Moore J."/>
            <person name="Morris R."/>
            <person name="Ostergaard L."/>
            <person name="Wang B."/>
            <person name="Wells R."/>
        </authorList>
    </citation>
    <scope>NUCLEOTIDE SEQUENCE [LARGE SCALE GENOMIC DNA]</scope>
    <source>
        <strain evidence="1">R-o-18</strain>
        <tissue evidence="1">Leaf</tissue>
    </source>
</reference>
<accession>A0ABQ7MRX2</accession>